<accession>A0A0F9HRC3</accession>
<sequence length="146" mass="17235">MNLSQLKTSLMDKRERFIEIIREKKKNALEAFIKAMWKLAIIKFVAVMIAFIIMTVFFFTHLNCFTPITLQFSKWVSSSFVGFFIFIMIIKFVAVSIGLTATILTVKNTTFKEVRLRFIEACKQRLWVFLRRKVQPQVINAIHLRH</sequence>
<feature type="transmembrane region" description="Helical" evidence="1">
    <location>
        <begin position="40"/>
        <end position="60"/>
    </location>
</feature>
<gene>
    <name evidence="2" type="ORF">LCGC14_1671020</name>
</gene>
<evidence type="ECO:0000256" key="1">
    <source>
        <dbReference type="SAM" id="Phobius"/>
    </source>
</evidence>
<proteinExistence type="predicted"/>
<keyword evidence="1" id="KW-0812">Transmembrane</keyword>
<name>A0A0F9HRC3_9ZZZZ</name>
<dbReference type="AlphaFoldDB" id="A0A0F9HRC3"/>
<protein>
    <submittedName>
        <fullName evidence="2">Uncharacterized protein</fullName>
    </submittedName>
</protein>
<keyword evidence="1" id="KW-0472">Membrane</keyword>
<comment type="caution">
    <text evidence="2">The sequence shown here is derived from an EMBL/GenBank/DDBJ whole genome shotgun (WGS) entry which is preliminary data.</text>
</comment>
<keyword evidence="1" id="KW-1133">Transmembrane helix</keyword>
<organism evidence="2">
    <name type="scientific">marine sediment metagenome</name>
    <dbReference type="NCBI Taxonomy" id="412755"/>
    <lineage>
        <taxon>unclassified sequences</taxon>
        <taxon>metagenomes</taxon>
        <taxon>ecological metagenomes</taxon>
    </lineage>
</organism>
<feature type="transmembrane region" description="Helical" evidence="1">
    <location>
        <begin position="80"/>
        <end position="106"/>
    </location>
</feature>
<reference evidence="2" key="1">
    <citation type="journal article" date="2015" name="Nature">
        <title>Complex archaea that bridge the gap between prokaryotes and eukaryotes.</title>
        <authorList>
            <person name="Spang A."/>
            <person name="Saw J.H."/>
            <person name="Jorgensen S.L."/>
            <person name="Zaremba-Niedzwiedzka K."/>
            <person name="Martijn J."/>
            <person name="Lind A.E."/>
            <person name="van Eijk R."/>
            <person name="Schleper C."/>
            <person name="Guy L."/>
            <person name="Ettema T.J."/>
        </authorList>
    </citation>
    <scope>NUCLEOTIDE SEQUENCE</scope>
</reference>
<dbReference type="EMBL" id="LAZR01014342">
    <property type="protein sequence ID" value="KKM17906.1"/>
    <property type="molecule type" value="Genomic_DNA"/>
</dbReference>
<evidence type="ECO:0000313" key="2">
    <source>
        <dbReference type="EMBL" id="KKM17906.1"/>
    </source>
</evidence>